<dbReference type="InParanoid" id="C5KQG1"/>
<evidence type="ECO:0000313" key="2">
    <source>
        <dbReference type="Proteomes" id="UP000007800"/>
    </source>
</evidence>
<sequence>MVANTTPQFGPTGNNIVLADAGDNIRSIERSILADINDRRGRPTPGDSWAQE</sequence>
<dbReference type="AlphaFoldDB" id="C5KQG1"/>
<dbReference type="EMBL" id="GG675386">
    <property type="protein sequence ID" value="EER13283.1"/>
    <property type="molecule type" value="Genomic_DNA"/>
</dbReference>
<accession>C5KQG1</accession>
<dbReference type="Proteomes" id="UP000007800">
    <property type="component" value="Unassembled WGS sequence"/>
</dbReference>
<name>C5KQG1_PERM5</name>
<organism evidence="2">
    <name type="scientific">Perkinsus marinus (strain ATCC 50983 / TXsc)</name>
    <dbReference type="NCBI Taxonomy" id="423536"/>
    <lineage>
        <taxon>Eukaryota</taxon>
        <taxon>Sar</taxon>
        <taxon>Alveolata</taxon>
        <taxon>Perkinsozoa</taxon>
        <taxon>Perkinsea</taxon>
        <taxon>Perkinsida</taxon>
        <taxon>Perkinsidae</taxon>
        <taxon>Perkinsus</taxon>
    </lineage>
</organism>
<proteinExistence type="predicted"/>
<keyword evidence="2" id="KW-1185">Reference proteome</keyword>
<reference evidence="1 2" key="1">
    <citation type="submission" date="2008-07" db="EMBL/GenBank/DDBJ databases">
        <authorList>
            <person name="El-Sayed N."/>
            <person name="Caler E."/>
            <person name="Inman J."/>
            <person name="Amedeo P."/>
            <person name="Hass B."/>
            <person name="Wortman J."/>
        </authorList>
    </citation>
    <scope>NUCLEOTIDE SEQUENCE [LARGE SCALE GENOMIC DNA]</scope>
    <source>
        <strain evidence="2">ATCC 50983 / TXsc</strain>
    </source>
</reference>
<dbReference type="OrthoDB" id="8194935at2759"/>
<evidence type="ECO:0000313" key="1">
    <source>
        <dbReference type="EMBL" id="EER13283.1"/>
    </source>
</evidence>
<gene>
    <name evidence="1" type="ORF">Pmar_PMAR009744</name>
</gene>
<dbReference type="GeneID" id="9057247"/>
<protein>
    <submittedName>
        <fullName evidence="1">Uncharacterized protein</fullName>
    </submittedName>
</protein>
<dbReference type="RefSeq" id="XP_002781488.1">
    <property type="nucleotide sequence ID" value="XM_002781442.1"/>
</dbReference>
<feature type="non-terminal residue" evidence="1">
    <location>
        <position position="52"/>
    </location>
</feature>